<dbReference type="InterPro" id="IPR010754">
    <property type="entry name" value="OPA3-like"/>
</dbReference>
<evidence type="ECO:0000313" key="3">
    <source>
        <dbReference type="EMBL" id="KAK9905480.1"/>
    </source>
</evidence>
<dbReference type="Proteomes" id="UP001491310">
    <property type="component" value="Unassembled WGS sequence"/>
</dbReference>
<gene>
    <name evidence="3" type="ORF">WJX75_000681</name>
</gene>
<dbReference type="PANTHER" id="PTHR12499:SF0">
    <property type="entry name" value="OPTIC ATROPHY 3 PROTEIN"/>
    <property type="match status" value="1"/>
</dbReference>
<protein>
    <recommendedName>
        <fullName evidence="5">OPA3-domain-containing protein</fullName>
    </recommendedName>
</protein>
<keyword evidence="2" id="KW-0175">Coiled coil</keyword>
<evidence type="ECO:0000256" key="2">
    <source>
        <dbReference type="ARBA" id="ARBA00023054"/>
    </source>
</evidence>
<dbReference type="Pfam" id="PF07047">
    <property type="entry name" value="OPA3"/>
    <property type="match status" value="1"/>
</dbReference>
<comment type="similarity">
    <text evidence="1">Belongs to the OPA3 family.</text>
</comment>
<comment type="caution">
    <text evidence="3">The sequence shown here is derived from an EMBL/GenBank/DDBJ whole genome shotgun (WGS) entry which is preliminary data.</text>
</comment>
<reference evidence="3 4" key="1">
    <citation type="journal article" date="2024" name="Nat. Commun.">
        <title>Phylogenomics reveals the evolutionary origins of lichenization in chlorophyte algae.</title>
        <authorList>
            <person name="Puginier C."/>
            <person name="Libourel C."/>
            <person name="Otte J."/>
            <person name="Skaloud P."/>
            <person name="Haon M."/>
            <person name="Grisel S."/>
            <person name="Petersen M."/>
            <person name="Berrin J.G."/>
            <person name="Delaux P.M."/>
            <person name="Dal Grande F."/>
            <person name="Keller J."/>
        </authorList>
    </citation>
    <scope>NUCLEOTIDE SEQUENCE [LARGE SCALE GENOMIC DNA]</scope>
    <source>
        <strain evidence="3 4">SAG 216-7</strain>
    </source>
</reference>
<proteinExistence type="inferred from homology"/>
<organism evidence="3 4">
    <name type="scientific">Coccomyxa subellipsoidea</name>
    <dbReference type="NCBI Taxonomy" id="248742"/>
    <lineage>
        <taxon>Eukaryota</taxon>
        <taxon>Viridiplantae</taxon>
        <taxon>Chlorophyta</taxon>
        <taxon>core chlorophytes</taxon>
        <taxon>Trebouxiophyceae</taxon>
        <taxon>Trebouxiophyceae incertae sedis</taxon>
        <taxon>Coccomyxaceae</taxon>
        <taxon>Coccomyxa</taxon>
    </lineage>
</organism>
<name>A0ABR2YH52_9CHLO</name>
<evidence type="ECO:0000313" key="4">
    <source>
        <dbReference type="Proteomes" id="UP001491310"/>
    </source>
</evidence>
<evidence type="ECO:0008006" key="5">
    <source>
        <dbReference type="Google" id="ProtNLM"/>
    </source>
</evidence>
<dbReference type="PANTHER" id="PTHR12499">
    <property type="entry name" value="OPTIC ATROPHY 3 PROTEIN OPA3"/>
    <property type="match status" value="1"/>
</dbReference>
<sequence>MAAFVFKVFTLTIRTVSKPLAARVQSWVMQHPKLRKPVIELAQTLHRLDVRVNRGAEGKSGKVFVGNLSEENAMDLAGKVVSEAFVWGVAILIVGWEYERQKGKDLDRAAKEKAFQEKDLADKRWLAQRFEDLQTEIIWLKERSVQTDAQLATLLDQLQLSSREEERKKLKRSNSFYGVFGLSR</sequence>
<dbReference type="EMBL" id="JALJOT010000011">
    <property type="protein sequence ID" value="KAK9905480.1"/>
    <property type="molecule type" value="Genomic_DNA"/>
</dbReference>
<evidence type="ECO:0000256" key="1">
    <source>
        <dbReference type="ARBA" id="ARBA00007584"/>
    </source>
</evidence>
<accession>A0ABR2YH52</accession>
<keyword evidence="4" id="KW-1185">Reference proteome</keyword>